<name>A0A835XWG0_9CHLO</name>
<dbReference type="SUPFAM" id="SSF56112">
    <property type="entry name" value="Protein kinase-like (PK-like)"/>
    <property type="match status" value="1"/>
</dbReference>
<protein>
    <recommendedName>
        <fullName evidence="3">Protein kinase domain-containing protein</fullName>
    </recommendedName>
</protein>
<dbReference type="OrthoDB" id="4062651at2759"/>
<dbReference type="Gene3D" id="1.10.510.10">
    <property type="entry name" value="Transferase(Phosphotransferase) domain 1"/>
    <property type="match status" value="1"/>
</dbReference>
<dbReference type="SUPFAM" id="SSF48403">
    <property type="entry name" value="Ankyrin repeat"/>
    <property type="match status" value="1"/>
</dbReference>
<sequence>MVSLLLLEGDRRGAPSSTGPAPLLSNSGWAPEQLAACANRPAALRALHQARPSGIDTPAGPEAGPFAGWTPLACAVACGAAEAVRVLLGELGAGLGSLKDPYSPICLVKSRDAWLAACWELRGGLPRFLTAAEAGGVLDPLRDLDGALESFQRVREAFQETLEPLGIKAVASGEACVGPSAWDYVVDGGELELHEQLVAGEGAFGDVRRAECMEVVGRAIDPQTEHMCIVMPWYPLDLRRQEEGLPWGQPPRLTPRKRLEIALHVAEGLALLHAHRPEPIVHRDVKPGGVGWVGYRASAWTGLAYTAGPPG</sequence>
<comment type="caution">
    <text evidence="1">The sequence shown here is derived from an EMBL/GenBank/DDBJ whole genome shotgun (WGS) entry which is preliminary data.</text>
</comment>
<evidence type="ECO:0008006" key="3">
    <source>
        <dbReference type="Google" id="ProtNLM"/>
    </source>
</evidence>
<dbReference type="InterPro" id="IPR036770">
    <property type="entry name" value="Ankyrin_rpt-contain_sf"/>
</dbReference>
<accession>A0A835XWG0</accession>
<dbReference type="InterPro" id="IPR011009">
    <property type="entry name" value="Kinase-like_dom_sf"/>
</dbReference>
<reference evidence="1" key="1">
    <citation type="journal article" date="2020" name="bioRxiv">
        <title>Comparative genomics of Chlamydomonas.</title>
        <authorList>
            <person name="Craig R.J."/>
            <person name="Hasan A.R."/>
            <person name="Ness R.W."/>
            <person name="Keightley P.D."/>
        </authorList>
    </citation>
    <scope>NUCLEOTIDE SEQUENCE</scope>
    <source>
        <strain evidence="1">CCAP 11/70</strain>
    </source>
</reference>
<dbReference type="AlphaFoldDB" id="A0A835XWG0"/>
<keyword evidence="2" id="KW-1185">Reference proteome</keyword>
<organism evidence="1 2">
    <name type="scientific">Edaphochlamys debaryana</name>
    <dbReference type="NCBI Taxonomy" id="47281"/>
    <lineage>
        <taxon>Eukaryota</taxon>
        <taxon>Viridiplantae</taxon>
        <taxon>Chlorophyta</taxon>
        <taxon>core chlorophytes</taxon>
        <taxon>Chlorophyceae</taxon>
        <taxon>CS clade</taxon>
        <taxon>Chlamydomonadales</taxon>
        <taxon>Chlamydomonadales incertae sedis</taxon>
        <taxon>Edaphochlamys</taxon>
    </lineage>
</organism>
<proteinExistence type="predicted"/>
<gene>
    <name evidence="1" type="ORF">HYH03_011249</name>
</gene>
<evidence type="ECO:0000313" key="1">
    <source>
        <dbReference type="EMBL" id="KAG2490298.1"/>
    </source>
</evidence>
<dbReference type="Gene3D" id="1.25.40.20">
    <property type="entry name" value="Ankyrin repeat-containing domain"/>
    <property type="match status" value="1"/>
</dbReference>
<dbReference type="EMBL" id="JAEHOE010000063">
    <property type="protein sequence ID" value="KAG2490298.1"/>
    <property type="molecule type" value="Genomic_DNA"/>
</dbReference>
<evidence type="ECO:0000313" key="2">
    <source>
        <dbReference type="Proteomes" id="UP000612055"/>
    </source>
</evidence>
<dbReference type="Proteomes" id="UP000612055">
    <property type="component" value="Unassembled WGS sequence"/>
</dbReference>